<protein>
    <submittedName>
        <fullName evidence="1">Uncharacterized protein</fullName>
    </submittedName>
</protein>
<accession>A0A8K0DLD3</accession>
<dbReference type="EMBL" id="VTPC01000006">
    <property type="protein sequence ID" value="KAF2906169.1"/>
    <property type="molecule type" value="Genomic_DNA"/>
</dbReference>
<reference evidence="1" key="1">
    <citation type="submission" date="2019-08" db="EMBL/GenBank/DDBJ databases">
        <title>The genome of the North American firefly Photinus pyralis.</title>
        <authorList>
            <consortium name="Photinus pyralis genome working group"/>
            <person name="Fallon T.R."/>
            <person name="Sander Lower S.E."/>
            <person name="Weng J.-K."/>
        </authorList>
    </citation>
    <scope>NUCLEOTIDE SEQUENCE</scope>
    <source>
        <strain evidence="1">TRF0915ILg1</strain>
        <tissue evidence="1">Whole body</tissue>
    </source>
</reference>
<evidence type="ECO:0000313" key="1">
    <source>
        <dbReference type="EMBL" id="KAF2906169.1"/>
    </source>
</evidence>
<proteinExistence type="predicted"/>
<evidence type="ECO:0000313" key="2">
    <source>
        <dbReference type="Proteomes" id="UP000801492"/>
    </source>
</evidence>
<dbReference type="AlphaFoldDB" id="A0A8K0DLD3"/>
<comment type="caution">
    <text evidence="1">The sequence shown here is derived from an EMBL/GenBank/DDBJ whole genome shotgun (WGS) entry which is preliminary data.</text>
</comment>
<name>A0A8K0DLD3_IGNLU</name>
<dbReference type="Proteomes" id="UP000801492">
    <property type="component" value="Unassembled WGS sequence"/>
</dbReference>
<organism evidence="1 2">
    <name type="scientific">Ignelater luminosus</name>
    <name type="common">Cucubano</name>
    <name type="synonym">Pyrophorus luminosus</name>
    <dbReference type="NCBI Taxonomy" id="2038154"/>
    <lineage>
        <taxon>Eukaryota</taxon>
        <taxon>Metazoa</taxon>
        <taxon>Ecdysozoa</taxon>
        <taxon>Arthropoda</taxon>
        <taxon>Hexapoda</taxon>
        <taxon>Insecta</taxon>
        <taxon>Pterygota</taxon>
        <taxon>Neoptera</taxon>
        <taxon>Endopterygota</taxon>
        <taxon>Coleoptera</taxon>
        <taxon>Polyphaga</taxon>
        <taxon>Elateriformia</taxon>
        <taxon>Elateroidea</taxon>
        <taxon>Elateridae</taxon>
        <taxon>Agrypninae</taxon>
        <taxon>Pyrophorini</taxon>
        <taxon>Ignelater</taxon>
    </lineage>
</organism>
<gene>
    <name evidence="1" type="ORF">ILUMI_00007</name>
</gene>
<keyword evidence="2" id="KW-1185">Reference proteome</keyword>
<sequence>MYKQILIRPENRHFQRIFWREKSSDEMSCYELNTITLLISLKEAGIKSTKYHKKRISANPCLTFEEFYTVLTRIELVLNSRPLTPLSDNPNDLKPLTPRHFLVGIPLTSLPKQNLLNINESNLTKFVSAAFLG</sequence>
<dbReference type="OrthoDB" id="6763816at2759"/>